<proteinExistence type="predicted"/>
<sequence>MSPMLTVKDLTSDFQLPLHNEAAFEKIREAKDYASTQALAAGAAALATGGIIHPAGWVLFGLAYKPLVVTQKLARLEKLGTLLFDEFKSLDVQVFPVIPVEDNNPIDLFIRFPRTTHLFISIRSKGDREIVYNEAREVLQVKRKDKNGLKLWQPCPLVELADYEKWLNKNRDKFLMSSREAQKTPTAKVLVLWPPTKAANTHNEHLYSEVGSMKILALRRKGTAFVIQEEEVIEFVRAWLAKYR</sequence>
<gene>
    <name evidence="1" type="ORF">A6769_33220</name>
</gene>
<protein>
    <submittedName>
        <fullName evidence="1">Uncharacterized protein</fullName>
    </submittedName>
</protein>
<name>A0A367R501_NOSPU</name>
<reference evidence="1 2" key="1">
    <citation type="submission" date="2016-04" db="EMBL/GenBank/DDBJ databases">
        <authorList>
            <person name="Evans L.H."/>
            <person name="Alamgir A."/>
            <person name="Owens N."/>
            <person name="Weber N.D."/>
            <person name="Virtaneva K."/>
            <person name="Barbian K."/>
            <person name="Babar A."/>
            <person name="Rosenke K."/>
        </authorList>
    </citation>
    <scope>NUCLEOTIDE SEQUENCE [LARGE SCALE GENOMIC DNA]</scope>
    <source>
        <strain evidence="1">NIES-2108</strain>
    </source>
</reference>
<evidence type="ECO:0000313" key="2">
    <source>
        <dbReference type="Proteomes" id="UP000252085"/>
    </source>
</evidence>
<organism evidence="1 2">
    <name type="scientific">Nostoc punctiforme NIES-2108</name>
    <dbReference type="NCBI Taxonomy" id="1356359"/>
    <lineage>
        <taxon>Bacteria</taxon>
        <taxon>Bacillati</taxon>
        <taxon>Cyanobacteriota</taxon>
        <taxon>Cyanophyceae</taxon>
        <taxon>Nostocales</taxon>
        <taxon>Nostocaceae</taxon>
        <taxon>Nostoc</taxon>
    </lineage>
</organism>
<comment type="caution">
    <text evidence="1">The sequence shown here is derived from an EMBL/GenBank/DDBJ whole genome shotgun (WGS) entry which is preliminary data.</text>
</comment>
<dbReference type="EMBL" id="LXQE01000186">
    <property type="protein sequence ID" value="RCJ30522.1"/>
    <property type="molecule type" value="Genomic_DNA"/>
</dbReference>
<evidence type="ECO:0000313" key="1">
    <source>
        <dbReference type="EMBL" id="RCJ30522.1"/>
    </source>
</evidence>
<dbReference type="Proteomes" id="UP000252085">
    <property type="component" value="Unassembled WGS sequence"/>
</dbReference>
<dbReference type="AlphaFoldDB" id="A0A367R501"/>
<accession>A0A367R501</accession>